<dbReference type="InterPro" id="IPR024187">
    <property type="entry name" value="Sig_transdc_resp-reg_cit/mal"/>
</dbReference>
<evidence type="ECO:0000256" key="3">
    <source>
        <dbReference type="ARBA" id="ARBA00022553"/>
    </source>
</evidence>
<dbReference type="GO" id="GO:0003700">
    <property type="term" value="F:DNA-binding transcription factor activity"/>
    <property type="evidence" value="ECO:0007669"/>
    <property type="project" value="InterPro"/>
</dbReference>
<protein>
    <recommendedName>
        <fullName evidence="9">Transcriptional regulatory protein</fullName>
    </recommendedName>
</protein>
<dbReference type="InterPro" id="IPR051271">
    <property type="entry name" value="2C-system_Tx_regulators"/>
</dbReference>
<dbReference type="Pfam" id="PF00072">
    <property type="entry name" value="Response_reg"/>
    <property type="match status" value="1"/>
</dbReference>
<keyword evidence="8 9" id="KW-0804">Transcription</keyword>
<dbReference type="EMBL" id="JALDAW010000023">
    <property type="protein sequence ID" value="MDY5169561.1"/>
    <property type="molecule type" value="Genomic_DNA"/>
</dbReference>
<evidence type="ECO:0000256" key="4">
    <source>
        <dbReference type="ARBA" id="ARBA00023012"/>
    </source>
</evidence>
<evidence type="ECO:0000313" key="13">
    <source>
        <dbReference type="Proteomes" id="UP001276902"/>
    </source>
</evidence>
<dbReference type="AlphaFoldDB" id="A0AB35URG1"/>
<evidence type="ECO:0000313" key="12">
    <source>
        <dbReference type="EMBL" id="MDY5169561.1"/>
    </source>
</evidence>
<evidence type="ECO:0000256" key="5">
    <source>
        <dbReference type="ARBA" id="ARBA00023015"/>
    </source>
</evidence>
<feature type="domain" description="Response regulatory" evidence="11">
    <location>
        <begin position="3"/>
        <end position="120"/>
    </location>
</feature>
<dbReference type="PROSITE" id="PS50110">
    <property type="entry name" value="RESPONSE_REGULATORY"/>
    <property type="match status" value="1"/>
</dbReference>
<proteinExistence type="predicted"/>
<evidence type="ECO:0000256" key="10">
    <source>
        <dbReference type="PROSITE-ProRule" id="PRU00169"/>
    </source>
</evidence>
<dbReference type="RefSeq" id="WP_276661879.1">
    <property type="nucleotide sequence ID" value="NZ_BAABZA010000001.1"/>
</dbReference>
<evidence type="ECO:0000256" key="1">
    <source>
        <dbReference type="ARBA" id="ARBA00004496"/>
    </source>
</evidence>
<dbReference type="SUPFAM" id="SSF52172">
    <property type="entry name" value="CheY-like"/>
    <property type="match status" value="1"/>
</dbReference>
<keyword evidence="5 9" id="KW-0805">Transcription regulation</keyword>
<accession>A0AB35URG1</accession>
<dbReference type="PANTHER" id="PTHR45526">
    <property type="entry name" value="TRANSCRIPTIONAL REGULATORY PROTEIN DPIA"/>
    <property type="match status" value="1"/>
</dbReference>
<feature type="modified residue" description="4-aspartylphosphate" evidence="10">
    <location>
        <position position="55"/>
    </location>
</feature>
<dbReference type="CDD" id="cd19925">
    <property type="entry name" value="REC_citrate_TCS"/>
    <property type="match status" value="1"/>
</dbReference>
<keyword evidence="6 9" id="KW-0238">DNA-binding</keyword>
<sequence>MIRVMIVEDDPMVAHINTEYINRVENFQVVKHVSNGIEALNYLKSGAKIDLIILDVYMPKMDGIKMLEELRLTYHEVDVIFVTAAKEKKIIQRGLQLGAVDYLIKPFTAERITAALEKYMSRYELFTLATDVNQSEIDRLFEKPSVQQLPKGIHPITLERIQTYLANSDEKVIDTHKMVKEFAFSMVTLRVYLDYLVTQNELEKETQYGNVGRPSYVYKKLK</sequence>
<evidence type="ECO:0000256" key="8">
    <source>
        <dbReference type="ARBA" id="ARBA00023163"/>
    </source>
</evidence>
<comment type="subcellular location">
    <subcellularLocation>
        <location evidence="1 9">Cytoplasm</location>
    </subcellularLocation>
</comment>
<comment type="caution">
    <text evidence="12">The sequence shown here is derived from an EMBL/GenBank/DDBJ whole genome shotgun (WGS) entry which is preliminary data.</text>
</comment>
<dbReference type="GO" id="GO:0000156">
    <property type="term" value="F:phosphorelay response regulator activity"/>
    <property type="evidence" value="ECO:0007669"/>
    <property type="project" value="TreeGrafter"/>
</dbReference>
<keyword evidence="2 9" id="KW-0963">Cytoplasm</keyword>
<evidence type="ECO:0000256" key="7">
    <source>
        <dbReference type="ARBA" id="ARBA00023159"/>
    </source>
</evidence>
<keyword evidence="4 9" id="KW-0902">Two-component regulatory system</keyword>
<dbReference type="PIRSF" id="PIRSF006171">
    <property type="entry name" value="RR_citrat_malat"/>
    <property type="match status" value="1"/>
</dbReference>
<dbReference type="PANTHER" id="PTHR45526:SF1">
    <property type="entry name" value="TRANSCRIPTIONAL REGULATORY PROTEIN DCUR-RELATED"/>
    <property type="match status" value="1"/>
</dbReference>
<evidence type="ECO:0000256" key="6">
    <source>
        <dbReference type="ARBA" id="ARBA00023125"/>
    </source>
</evidence>
<dbReference type="InterPro" id="IPR011006">
    <property type="entry name" value="CheY-like_superfamily"/>
</dbReference>
<dbReference type="Gene3D" id="3.40.50.2300">
    <property type="match status" value="1"/>
</dbReference>
<organism evidence="12 13">
    <name type="scientific">Dielma fastidiosa</name>
    <dbReference type="NCBI Taxonomy" id="1034346"/>
    <lineage>
        <taxon>Bacteria</taxon>
        <taxon>Bacillati</taxon>
        <taxon>Bacillota</taxon>
        <taxon>Erysipelotrichia</taxon>
        <taxon>Erysipelotrichales</taxon>
        <taxon>Erysipelotrichaceae</taxon>
        <taxon>Dielma</taxon>
    </lineage>
</organism>
<name>A0AB35URG1_9FIRM</name>
<gene>
    <name evidence="12" type="ORF">MQE39_15675</name>
</gene>
<evidence type="ECO:0000256" key="9">
    <source>
        <dbReference type="PIRNR" id="PIRNR006171"/>
    </source>
</evidence>
<keyword evidence="7 9" id="KW-0010">Activator</keyword>
<keyword evidence="3 10" id="KW-0597">Phosphoprotein</keyword>
<dbReference type="Proteomes" id="UP001276902">
    <property type="component" value="Unassembled WGS sequence"/>
</dbReference>
<dbReference type="SMART" id="SM00448">
    <property type="entry name" value="REC"/>
    <property type="match status" value="1"/>
</dbReference>
<dbReference type="GO" id="GO:0003677">
    <property type="term" value="F:DNA binding"/>
    <property type="evidence" value="ECO:0007669"/>
    <property type="project" value="UniProtKB-KW"/>
</dbReference>
<dbReference type="InterPro" id="IPR001789">
    <property type="entry name" value="Sig_transdc_resp-reg_receiver"/>
</dbReference>
<dbReference type="GO" id="GO:0005737">
    <property type="term" value="C:cytoplasm"/>
    <property type="evidence" value="ECO:0007669"/>
    <property type="project" value="UniProtKB-SubCell"/>
</dbReference>
<evidence type="ECO:0000256" key="2">
    <source>
        <dbReference type="ARBA" id="ARBA00022490"/>
    </source>
</evidence>
<reference evidence="12" key="1">
    <citation type="submission" date="2022-03" db="EMBL/GenBank/DDBJ databases">
        <title>First case of bacteraemia caused by Dielma fastidiosa in a patient hospitalised with diverticulitis.</title>
        <authorList>
            <person name="Forman-Ankjaer B."/>
            <person name="Hvid-Jensen F."/>
            <person name="Kobel C.M."/>
            <person name="Greve T."/>
        </authorList>
    </citation>
    <scope>NUCLEOTIDE SEQUENCE</scope>
    <source>
        <strain evidence="12">AUH_DF_2021</strain>
    </source>
</reference>
<evidence type="ECO:0000259" key="11">
    <source>
        <dbReference type="PROSITE" id="PS50110"/>
    </source>
</evidence>